<evidence type="ECO:0000256" key="1">
    <source>
        <dbReference type="ARBA" id="ARBA00022690"/>
    </source>
</evidence>
<feature type="domain" description="Cystatin" evidence="4">
    <location>
        <begin position="2"/>
        <end position="89"/>
    </location>
</feature>
<reference evidence="5" key="1">
    <citation type="submission" date="2020-06" db="EMBL/GenBank/DDBJ databases">
        <authorList>
            <person name="Li T."/>
            <person name="Hu X."/>
            <person name="Zhang T."/>
            <person name="Song X."/>
            <person name="Zhang H."/>
            <person name="Dai N."/>
            <person name="Sheng W."/>
            <person name="Hou X."/>
            <person name="Wei L."/>
        </authorList>
    </citation>
    <scope>NUCLEOTIDE SEQUENCE</scope>
    <source>
        <strain evidence="5">G02</strain>
        <tissue evidence="5">Leaf</tissue>
    </source>
</reference>
<dbReference type="InterPro" id="IPR018073">
    <property type="entry name" value="Prot_inh_cystat_CS"/>
</dbReference>
<dbReference type="Pfam" id="PF16845">
    <property type="entry name" value="SQAPI"/>
    <property type="match status" value="1"/>
</dbReference>
<dbReference type="EMBL" id="JACGWJ010000002">
    <property type="protein sequence ID" value="KAL0437144.1"/>
    <property type="molecule type" value="Genomic_DNA"/>
</dbReference>
<evidence type="ECO:0000256" key="3">
    <source>
        <dbReference type="RuleBase" id="RU362130"/>
    </source>
</evidence>
<dbReference type="InterPro" id="IPR046350">
    <property type="entry name" value="Cystatin_sf"/>
</dbReference>
<dbReference type="InterPro" id="IPR000010">
    <property type="entry name" value="Cystatin_dom"/>
</dbReference>
<dbReference type="AlphaFoldDB" id="A0AAW2W791"/>
<dbReference type="CDD" id="cd00042">
    <property type="entry name" value="CY"/>
    <property type="match status" value="1"/>
</dbReference>
<dbReference type="SMART" id="SM00043">
    <property type="entry name" value="CY"/>
    <property type="match status" value="1"/>
</dbReference>
<reference evidence="5" key="2">
    <citation type="journal article" date="2024" name="Plant">
        <title>Genomic evolution and insights into agronomic trait innovations of Sesamum species.</title>
        <authorList>
            <person name="Miao H."/>
            <person name="Wang L."/>
            <person name="Qu L."/>
            <person name="Liu H."/>
            <person name="Sun Y."/>
            <person name="Le M."/>
            <person name="Wang Q."/>
            <person name="Wei S."/>
            <person name="Zheng Y."/>
            <person name="Lin W."/>
            <person name="Duan Y."/>
            <person name="Cao H."/>
            <person name="Xiong S."/>
            <person name="Wang X."/>
            <person name="Wei L."/>
            <person name="Li C."/>
            <person name="Ma Q."/>
            <person name="Ju M."/>
            <person name="Zhao R."/>
            <person name="Li G."/>
            <person name="Mu C."/>
            <person name="Tian Q."/>
            <person name="Mei H."/>
            <person name="Zhang T."/>
            <person name="Gao T."/>
            <person name="Zhang H."/>
        </authorList>
    </citation>
    <scope>NUCLEOTIDE SEQUENCE</scope>
    <source>
        <strain evidence="5">G02</strain>
    </source>
</reference>
<evidence type="ECO:0000259" key="4">
    <source>
        <dbReference type="SMART" id="SM00043"/>
    </source>
</evidence>
<dbReference type="PANTHER" id="PTHR11413">
    <property type="entry name" value="CYSTATIN FAMILY MEMBER"/>
    <property type="match status" value="1"/>
</dbReference>
<keyword evidence="1 3" id="KW-0646">Protease inhibitor</keyword>
<accession>A0AAW2W791</accession>
<dbReference type="SUPFAM" id="SSF54403">
    <property type="entry name" value="Cystatin/monellin"/>
    <property type="match status" value="1"/>
</dbReference>
<dbReference type="PANTHER" id="PTHR11413:SF116">
    <property type="entry name" value="MULTICYSTATIN"/>
    <property type="match status" value="1"/>
</dbReference>
<protein>
    <recommendedName>
        <fullName evidence="3">Cysteine proteinase inhibitor</fullName>
    </recommendedName>
</protein>
<comment type="similarity">
    <text evidence="3">Belongs to the cystatin family. Phytocystatin subfamily.</text>
</comment>
<dbReference type="GO" id="GO:0004869">
    <property type="term" value="F:cysteine-type endopeptidase inhibitor activity"/>
    <property type="evidence" value="ECO:0007669"/>
    <property type="project" value="UniProtKB-KW"/>
</dbReference>
<evidence type="ECO:0000313" key="5">
    <source>
        <dbReference type="EMBL" id="KAL0437144.1"/>
    </source>
</evidence>
<sequence>MGTPGDIHPVDISPEINNLDCFSVDEHNKKENTLLEFKKVLSAKEQVVGGFIYYITLEAADGGKNKVYGAKVFVKGWENVKEVQEFKLVGYA</sequence>
<proteinExistence type="inferred from homology"/>
<evidence type="ECO:0000256" key="2">
    <source>
        <dbReference type="ARBA" id="ARBA00022704"/>
    </source>
</evidence>
<dbReference type="Gene3D" id="3.10.450.10">
    <property type="match status" value="1"/>
</dbReference>
<keyword evidence="2 3" id="KW-0789">Thiol protease inhibitor</keyword>
<dbReference type="InterPro" id="IPR027214">
    <property type="entry name" value="Cystatin"/>
</dbReference>
<organism evidence="5">
    <name type="scientific">Sesamum radiatum</name>
    <name type="common">Black benniseed</name>
    <dbReference type="NCBI Taxonomy" id="300843"/>
    <lineage>
        <taxon>Eukaryota</taxon>
        <taxon>Viridiplantae</taxon>
        <taxon>Streptophyta</taxon>
        <taxon>Embryophyta</taxon>
        <taxon>Tracheophyta</taxon>
        <taxon>Spermatophyta</taxon>
        <taxon>Magnoliopsida</taxon>
        <taxon>eudicotyledons</taxon>
        <taxon>Gunneridae</taxon>
        <taxon>Pentapetalae</taxon>
        <taxon>asterids</taxon>
        <taxon>lamiids</taxon>
        <taxon>Lamiales</taxon>
        <taxon>Pedaliaceae</taxon>
        <taxon>Sesamum</taxon>
    </lineage>
</organism>
<name>A0AAW2W791_SESRA</name>
<dbReference type="PROSITE" id="PS00287">
    <property type="entry name" value="CYSTATIN"/>
    <property type="match status" value="1"/>
</dbReference>
<comment type="caution">
    <text evidence="5">The sequence shown here is derived from an EMBL/GenBank/DDBJ whole genome shotgun (WGS) entry which is preliminary data.</text>
</comment>
<gene>
    <name evidence="5" type="ORF">Sradi_0422300</name>
</gene>